<evidence type="ECO:0000256" key="3">
    <source>
        <dbReference type="HAMAP-Rule" id="MF_00273"/>
    </source>
</evidence>
<keyword evidence="1 3" id="KW-0689">Ribosomal protein</keyword>
<dbReference type="SUPFAM" id="SSF160374">
    <property type="entry name" value="RplX-like"/>
    <property type="match status" value="1"/>
</dbReference>
<sequence length="87" mass="10133">MSMVKTYRVKGYMLISHDRLPTWQAFTKDVRAVNEVDAVEKIYSLMGSKHKVKRYHIRIESITEINPEESIDQIVKELATATRIVKP</sequence>
<dbReference type="HAMAP" id="MF_00273">
    <property type="entry name" value="Ribosomal_eL20"/>
    <property type="match status" value="1"/>
</dbReference>
<proteinExistence type="inferred from homology"/>
<gene>
    <name evidence="3" type="primary">rpl18a</name>
    <name evidence="3" type="synonym">rpl20e</name>
    <name evidence="3" type="synonym">rplX</name>
    <name evidence="5" type="ORF">ENP55_00940</name>
</gene>
<dbReference type="NCBIfam" id="NF001981">
    <property type="entry name" value="PRK00773.1-1"/>
    <property type="match status" value="1"/>
</dbReference>
<dbReference type="InterPro" id="IPR028877">
    <property type="entry name" value="Ribosomal_eL20"/>
</dbReference>
<dbReference type="EMBL" id="DSJT01000004">
    <property type="protein sequence ID" value="HEF86881.1"/>
    <property type="molecule type" value="Genomic_DNA"/>
</dbReference>
<dbReference type="GO" id="GO:1990904">
    <property type="term" value="C:ribonucleoprotein complex"/>
    <property type="evidence" value="ECO:0007669"/>
    <property type="project" value="UniProtKB-KW"/>
</dbReference>
<comment type="subunit">
    <text evidence="3">Part of the 50S ribosomal subunit. Binds 23S rRNA.</text>
</comment>
<dbReference type="GO" id="GO:0070180">
    <property type="term" value="F:large ribosomal subunit rRNA binding"/>
    <property type="evidence" value="ECO:0007669"/>
    <property type="project" value="UniProtKB-UniRule"/>
</dbReference>
<organism evidence="5">
    <name type="scientific">Thermosphaera aggregans</name>
    <dbReference type="NCBI Taxonomy" id="54254"/>
    <lineage>
        <taxon>Archaea</taxon>
        <taxon>Thermoproteota</taxon>
        <taxon>Thermoprotei</taxon>
        <taxon>Desulfurococcales</taxon>
        <taxon>Desulfurococcaceae</taxon>
        <taxon>Thermosphaera</taxon>
    </lineage>
</organism>
<reference evidence="5" key="1">
    <citation type="journal article" date="2020" name="mSystems">
        <title>Genome- and Community-Level Interaction Insights into Carbon Utilization and Element Cycling Functions of Hydrothermarchaeota in Hydrothermal Sediment.</title>
        <authorList>
            <person name="Zhou Z."/>
            <person name="Liu Y."/>
            <person name="Xu W."/>
            <person name="Pan J."/>
            <person name="Luo Z.H."/>
            <person name="Li M."/>
        </authorList>
    </citation>
    <scope>NUCLEOTIDE SEQUENCE [LARGE SCALE GENOMIC DNA]</scope>
    <source>
        <strain evidence="5">SpSt-23</strain>
    </source>
</reference>
<accession>A0A7C2FDS8</accession>
<keyword evidence="3" id="KW-0694">RNA-binding</keyword>
<dbReference type="InterPro" id="IPR023573">
    <property type="entry name" value="Ribosomal_eL20_dom"/>
</dbReference>
<dbReference type="AlphaFoldDB" id="A0A7C2FDS8"/>
<evidence type="ECO:0000259" key="4">
    <source>
        <dbReference type="Pfam" id="PF01775"/>
    </source>
</evidence>
<comment type="caution">
    <text evidence="5">The sequence shown here is derived from an EMBL/GenBank/DDBJ whole genome shotgun (WGS) entry which is preliminary data.</text>
</comment>
<feature type="domain" description="Large ribosomal subunit protein eL20" evidence="4">
    <location>
        <begin position="4"/>
        <end position="62"/>
    </location>
</feature>
<dbReference type="GO" id="GO:0006412">
    <property type="term" value="P:translation"/>
    <property type="evidence" value="ECO:0007669"/>
    <property type="project" value="UniProtKB-UniRule"/>
</dbReference>
<dbReference type="GO" id="GO:0003735">
    <property type="term" value="F:structural constituent of ribosome"/>
    <property type="evidence" value="ECO:0007669"/>
    <property type="project" value="InterPro"/>
</dbReference>
<keyword evidence="2 3" id="KW-0687">Ribonucleoprotein</keyword>
<name>A0A7C2FDS8_9CREN</name>
<evidence type="ECO:0000313" key="5">
    <source>
        <dbReference type="EMBL" id="HEF86881.1"/>
    </source>
</evidence>
<protein>
    <recommendedName>
        <fullName evidence="3">Large ribosomal subunit protein eL20</fullName>
    </recommendedName>
</protein>
<dbReference type="GO" id="GO:0005840">
    <property type="term" value="C:ribosome"/>
    <property type="evidence" value="ECO:0007669"/>
    <property type="project" value="UniProtKB-KW"/>
</dbReference>
<evidence type="ECO:0000256" key="2">
    <source>
        <dbReference type="ARBA" id="ARBA00023274"/>
    </source>
</evidence>
<keyword evidence="3" id="KW-0699">rRNA-binding</keyword>
<dbReference type="Gene3D" id="3.10.20.10">
    <property type="match status" value="1"/>
</dbReference>
<evidence type="ECO:0000256" key="1">
    <source>
        <dbReference type="ARBA" id="ARBA00022980"/>
    </source>
</evidence>
<dbReference type="Pfam" id="PF01775">
    <property type="entry name" value="Ribosomal_L18A"/>
    <property type="match status" value="1"/>
</dbReference>
<comment type="similarity">
    <text evidence="3">Belongs to the eukaryotic ribosomal protein eL20 family.</text>
</comment>